<dbReference type="EMBL" id="LS483452">
    <property type="protein sequence ID" value="SQH74336.1"/>
    <property type="molecule type" value="Genomic_DNA"/>
</dbReference>
<evidence type="ECO:0000313" key="2">
    <source>
        <dbReference type="Proteomes" id="UP000250123"/>
    </source>
</evidence>
<dbReference type="AlphaFoldDB" id="A0A330LVW5"/>
<dbReference type="KEGG" id="sbk:SHEWBE_0344"/>
<protein>
    <submittedName>
        <fullName evidence="1">Uncharacterized protein</fullName>
    </submittedName>
</protein>
<gene>
    <name evidence="1" type="ORF">SHEWBE_0344</name>
</gene>
<organism evidence="1 2">
    <name type="scientific">Shewanella benthica</name>
    <dbReference type="NCBI Taxonomy" id="43661"/>
    <lineage>
        <taxon>Bacteria</taxon>
        <taxon>Pseudomonadati</taxon>
        <taxon>Pseudomonadota</taxon>
        <taxon>Gammaproteobacteria</taxon>
        <taxon>Alteromonadales</taxon>
        <taxon>Shewanellaceae</taxon>
        <taxon>Shewanella</taxon>
    </lineage>
</organism>
<sequence>MATCHKLANERHGLSNWLLYTDVFSRTGLLSMDAVGLSLIKRRTRDTYKYKNQTRKSPNIAIRAYRNVCGRVWRQAQAFERVALAKLGRSWGGLSLL</sequence>
<name>A0A330LVW5_9GAMM</name>
<dbReference type="Proteomes" id="UP000250123">
    <property type="component" value="Chromosome SHEWBE"/>
</dbReference>
<reference evidence="2" key="1">
    <citation type="submission" date="2018-06" db="EMBL/GenBank/DDBJ databases">
        <authorList>
            <person name="Cea G.-C."/>
            <person name="William W."/>
        </authorList>
    </citation>
    <scope>NUCLEOTIDE SEQUENCE [LARGE SCALE GENOMIC DNA]</scope>
    <source>
        <strain evidence="2">DB21MT-2</strain>
    </source>
</reference>
<accession>A0A330LVW5</accession>
<proteinExistence type="predicted"/>
<evidence type="ECO:0000313" key="1">
    <source>
        <dbReference type="EMBL" id="SQH74336.1"/>
    </source>
</evidence>